<dbReference type="Proteomes" id="UP000663882">
    <property type="component" value="Unassembled WGS sequence"/>
</dbReference>
<dbReference type="GO" id="GO:0016787">
    <property type="term" value="F:hydrolase activity"/>
    <property type="evidence" value="ECO:0007669"/>
    <property type="project" value="UniProtKB-ARBA"/>
</dbReference>
<dbReference type="OrthoDB" id="10003291at2759"/>
<organism evidence="1 2">
    <name type="scientific">Rotaria sordida</name>
    <dbReference type="NCBI Taxonomy" id="392033"/>
    <lineage>
        <taxon>Eukaryota</taxon>
        <taxon>Metazoa</taxon>
        <taxon>Spiralia</taxon>
        <taxon>Gnathifera</taxon>
        <taxon>Rotifera</taxon>
        <taxon>Eurotatoria</taxon>
        <taxon>Bdelloidea</taxon>
        <taxon>Philodinida</taxon>
        <taxon>Philodinidae</taxon>
        <taxon>Rotaria</taxon>
    </lineage>
</organism>
<dbReference type="EMBL" id="CAJNOO010000008">
    <property type="protein sequence ID" value="CAF0737189.1"/>
    <property type="molecule type" value="Genomic_DNA"/>
</dbReference>
<proteinExistence type="predicted"/>
<dbReference type="Gene3D" id="3.40.720.10">
    <property type="entry name" value="Alkaline Phosphatase, subunit A"/>
    <property type="match status" value="1"/>
</dbReference>
<evidence type="ECO:0000313" key="2">
    <source>
        <dbReference type="Proteomes" id="UP000663882"/>
    </source>
</evidence>
<sequence length="364" mass="42237">MKKIQEVGSYTRAYVGGDNGTYTQTPPVSAPGYMNLLTGTWANKHNVYDNYVNAPNYHYKNIFRLFKEHYSDKKIAIFSTWIDNRIKLIGEGSAIAGNITFDYKFDGYERDQIMYPHDPDEHYIFDIDQRVTNETSACIKIYGPDLSWVYLQYTDDVGHKFGDSEQFKQAVINVDYQIGQIWEAINYRMTHYQEDWIIIITTDHGRDPVTGKEHDDQTDRERTIWIIINSQEMNTYFHGFQPAIVDIYPTIAKFMNLNIPIESERELDGVPLTGKVSLIKPNVKLYDVSLEISWTVLDPTGNVKVLLSTTNSFKDGMTDNYHLIKTVPIDQNMIIVDITGYQSNFYKIVLEGQYNTVNRWVFRS</sequence>
<dbReference type="Pfam" id="PF01663">
    <property type="entry name" value="Phosphodiest"/>
    <property type="match status" value="1"/>
</dbReference>
<dbReference type="SUPFAM" id="SSF53649">
    <property type="entry name" value="Alkaline phosphatase-like"/>
    <property type="match status" value="1"/>
</dbReference>
<accession>A0A813NF05</accession>
<dbReference type="PANTHER" id="PTHR10151:SF120">
    <property type="entry name" value="BIS(5'-ADENOSYL)-TRIPHOSPHATASE"/>
    <property type="match status" value="1"/>
</dbReference>
<dbReference type="InterPro" id="IPR017850">
    <property type="entry name" value="Alkaline_phosphatase_core_sf"/>
</dbReference>
<reference evidence="1" key="1">
    <citation type="submission" date="2021-02" db="EMBL/GenBank/DDBJ databases">
        <authorList>
            <person name="Nowell W R."/>
        </authorList>
    </citation>
    <scope>NUCLEOTIDE SEQUENCE</scope>
</reference>
<gene>
    <name evidence="1" type="ORF">RFH988_LOCUS508</name>
</gene>
<evidence type="ECO:0000313" key="1">
    <source>
        <dbReference type="EMBL" id="CAF0737189.1"/>
    </source>
</evidence>
<protein>
    <submittedName>
        <fullName evidence="1">Uncharacterized protein</fullName>
    </submittedName>
</protein>
<dbReference type="InterPro" id="IPR002591">
    <property type="entry name" value="Phosphodiest/P_Trfase"/>
</dbReference>
<name>A0A813NF05_9BILA</name>
<comment type="caution">
    <text evidence="1">The sequence shown here is derived from an EMBL/GenBank/DDBJ whole genome shotgun (WGS) entry which is preliminary data.</text>
</comment>
<dbReference type="AlphaFoldDB" id="A0A813NF05"/>
<dbReference type="PANTHER" id="PTHR10151">
    <property type="entry name" value="ECTONUCLEOTIDE PYROPHOSPHATASE/PHOSPHODIESTERASE"/>
    <property type="match status" value="1"/>
</dbReference>